<sequence>MELGEPAAGQLLIATEPGRGGYFDRSVVLLLEHNEEGSLGICLHKIGEVTMVDSLEHFSDLLTPPAKLFEGGPVSRQTALGLAQVRSPWEEPPGWRRLFGDVGVLDLETPVELVRGTYVHIRIYVGLAGWSAGQLVGELLRGSWFRSHARAEEIFGTPKDLWRRVLRRIGGGPGIWSTWTGHSEWN</sequence>
<reference evidence="3 4" key="1">
    <citation type="submission" date="2018-12" db="EMBL/GenBank/DDBJ databases">
        <authorList>
            <consortium name="Pathogen Informatics"/>
        </authorList>
    </citation>
    <scope>NUCLEOTIDE SEQUENCE [LARGE SCALE GENOMIC DNA]</scope>
    <source>
        <strain evidence="3 4">NCTC12967</strain>
    </source>
</reference>
<dbReference type="GO" id="GO:0005829">
    <property type="term" value="C:cytosol"/>
    <property type="evidence" value="ECO:0007669"/>
    <property type="project" value="TreeGrafter"/>
</dbReference>
<dbReference type="Gene3D" id="3.40.1740.10">
    <property type="entry name" value="VC0467-like"/>
    <property type="match status" value="1"/>
</dbReference>
<reference evidence="2" key="2">
    <citation type="submission" date="2021-03" db="EMBL/GenBank/DDBJ databases">
        <title>Human Oral Microbial Genomes.</title>
        <authorList>
            <person name="Johnston C.D."/>
            <person name="Chen T."/>
            <person name="Dewhirst F.E."/>
        </authorList>
    </citation>
    <scope>NUCLEOTIDE SEQUENCE</scope>
    <source>
        <strain evidence="2">F0714</strain>
    </source>
</reference>
<dbReference type="GeneID" id="64406921"/>
<dbReference type="Proteomes" id="UP000273044">
    <property type="component" value="Chromosome"/>
</dbReference>
<organism evidence="3 4">
    <name type="scientific">Arachnia propionica</name>
    <dbReference type="NCBI Taxonomy" id="1750"/>
    <lineage>
        <taxon>Bacteria</taxon>
        <taxon>Bacillati</taxon>
        <taxon>Actinomycetota</taxon>
        <taxon>Actinomycetes</taxon>
        <taxon>Propionibacteriales</taxon>
        <taxon>Propionibacteriaceae</taxon>
        <taxon>Arachnia</taxon>
    </lineage>
</organism>
<dbReference type="OrthoDB" id="9807486at2"/>
<gene>
    <name evidence="2" type="ORF">J5A53_08315</name>
    <name evidence="3" type="ORF">NCTC12967_01449</name>
</gene>
<dbReference type="EMBL" id="LR134406">
    <property type="protein sequence ID" value="VEH70160.1"/>
    <property type="molecule type" value="Genomic_DNA"/>
</dbReference>
<name>A0A3N4D7U0_9ACTN</name>
<comment type="similarity">
    <text evidence="1">Belongs to the UPF0301 (AlgH) family.</text>
</comment>
<dbReference type="SUPFAM" id="SSF143456">
    <property type="entry name" value="VC0467-like"/>
    <property type="match status" value="1"/>
</dbReference>
<evidence type="ECO:0000256" key="1">
    <source>
        <dbReference type="ARBA" id="ARBA00009600"/>
    </source>
</evidence>
<dbReference type="Pfam" id="PF02622">
    <property type="entry name" value="DUF179"/>
    <property type="match status" value="1"/>
</dbReference>
<dbReference type="RefSeq" id="WP_014846535.1">
    <property type="nucleotide sequence ID" value="NZ_CAJZDL010000136.1"/>
</dbReference>
<dbReference type="PANTHER" id="PTHR30327:SF1">
    <property type="entry name" value="UPF0301 PROTEIN YQGE"/>
    <property type="match status" value="1"/>
</dbReference>
<dbReference type="PANTHER" id="PTHR30327">
    <property type="entry name" value="UNCHARACTERIZED PROTEIN YQGE"/>
    <property type="match status" value="1"/>
</dbReference>
<evidence type="ECO:0000313" key="4">
    <source>
        <dbReference type="Proteomes" id="UP000273044"/>
    </source>
</evidence>
<evidence type="ECO:0000313" key="3">
    <source>
        <dbReference type="EMBL" id="VEH70160.1"/>
    </source>
</evidence>
<dbReference type="AlphaFoldDB" id="A0A3N4D7U0"/>
<keyword evidence="4" id="KW-1185">Reference proteome</keyword>
<protein>
    <submittedName>
        <fullName evidence="3">Uncharacterized ACR, COG1678</fullName>
    </submittedName>
    <submittedName>
        <fullName evidence="2">YqgE/AlgH family protein</fullName>
    </submittedName>
</protein>
<dbReference type="EMBL" id="CP072385">
    <property type="protein sequence ID" value="QUC09849.1"/>
    <property type="molecule type" value="Genomic_DNA"/>
</dbReference>
<accession>A0A3N4D7U0</accession>
<dbReference type="Proteomes" id="UP000677180">
    <property type="component" value="Chromosome"/>
</dbReference>
<dbReference type="InterPro" id="IPR003774">
    <property type="entry name" value="AlgH-like"/>
</dbReference>
<dbReference type="OMA" id="GAWYVVE"/>
<evidence type="ECO:0000313" key="2">
    <source>
        <dbReference type="EMBL" id="QUC09849.1"/>
    </source>
</evidence>
<proteinExistence type="inferred from homology"/>